<evidence type="ECO:0000259" key="1">
    <source>
        <dbReference type="Pfam" id="PF00144"/>
    </source>
</evidence>
<dbReference type="Proteomes" id="UP000295293">
    <property type="component" value="Unassembled WGS sequence"/>
</dbReference>
<feature type="domain" description="Beta-lactamase-related" evidence="1">
    <location>
        <begin position="83"/>
        <end position="409"/>
    </location>
</feature>
<protein>
    <submittedName>
        <fullName evidence="2">CubicO group peptidase (Beta-lactamase class C family)</fullName>
    </submittedName>
</protein>
<dbReference type="RefSeq" id="WP_133818569.1">
    <property type="nucleotide sequence ID" value="NZ_SNZH01000005.1"/>
</dbReference>
<name>A0A4R6Z0M1_9GAMM</name>
<dbReference type="OrthoDB" id="9799367at2"/>
<dbReference type="SUPFAM" id="SSF56601">
    <property type="entry name" value="beta-lactamase/transpeptidase-like"/>
    <property type="match status" value="1"/>
</dbReference>
<dbReference type="PANTHER" id="PTHR46825">
    <property type="entry name" value="D-ALANYL-D-ALANINE-CARBOXYPEPTIDASE/ENDOPEPTIDASE AMPH"/>
    <property type="match status" value="1"/>
</dbReference>
<organism evidence="2 3">
    <name type="scientific">Tahibacter aquaticus</name>
    <dbReference type="NCBI Taxonomy" id="520092"/>
    <lineage>
        <taxon>Bacteria</taxon>
        <taxon>Pseudomonadati</taxon>
        <taxon>Pseudomonadota</taxon>
        <taxon>Gammaproteobacteria</taxon>
        <taxon>Lysobacterales</taxon>
        <taxon>Rhodanobacteraceae</taxon>
        <taxon>Tahibacter</taxon>
    </lineage>
</organism>
<evidence type="ECO:0000313" key="3">
    <source>
        <dbReference type="Proteomes" id="UP000295293"/>
    </source>
</evidence>
<gene>
    <name evidence="2" type="ORF">DFR29_105251</name>
</gene>
<dbReference type="EMBL" id="SNZH01000005">
    <property type="protein sequence ID" value="TDR45068.1"/>
    <property type="molecule type" value="Genomic_DNA"/>
</dbReference>
<dbReference type="InterPro" id="IPR001466">
    <property type="entry name" value="Beta-lactam-related"/>
</dbReference>
<dbReference type="PANTHER" id="PTHR46825:SF12">
    <property type="entry name" value="PENICILLIN-BINDING PROTEIN 4"/>
    <property type="match status" value="1"/>
</dbReference>
<reference evidence="2 3" key="1">
    <citation type="submission" date="2019-03" db="EMBL/GenBank/DDBJ databases">
        <title>Genomic Encyclopedia of Type Strains, Phase IV (KMG-IV): sequencing the most valuable type-strain genomes for metagenomic binning, comparative biology and taxonomic classification.</title>
        <authorList>
            <person name="Goeker M."/>
        </authorList>
    </citation>
    <scope>NUCLEOTIDE SEQUENCE [LARGE SCALE GENOMIC DNA]</scope>
    <source>
        <strain evidence="2 3">DSM 21667</strain>
    </source>
</reference>
<sequence length="538" mass="57574">MQSYLEISTSPEAWCARLQRGALAASLMLATLLAGCAASSIEGKPPLDVGAAAPVADPLAMLDHGLRPSLLQPGQAVPHWSLQERMAHYKVAGVAVALIRDGKLVAARGYGTREAGKALPVDADTLFSVGSVSKVVTATLALQRVAEGKLALDSDVNQSLKSWQLPPAAQFADASVTLRMLLSHTAGLSTRGFEDFQPDEAMPALLQILDGLPPAKNKPVRIEREPGLMYRYSGGGTQLVQLLVEENSGLPLQLLAQQRLFAPLAMQRSSFASPLPATTDNVAKAHDKQGKVRALPRGWESFPEIAASGLWTSANDLGRFVAALLQSYRTQDGLLPQPLARQMMTEVAPSVHGLGPRLEGAGRARVFHHGGDNDSYHARIEGYLESGDGFVILTNTSDGGAELRVEIRNALVDAIGLAVEPPLQIVALDLSGAAYADYAGEYRLDDSVPMEYRGVLTELFDAATITVRADAGRFAFLTPGARREQTLAPLATARFVAAERGYPLFEFHRDARGRLRGLSVSWGQGRAYYRREAAAPAG</sequence>
<comment type="caution">
    <text evidence="2">The sequence shown here is derived from an EMBL/GenBank/DDBJ whole genome shotgun (WGS) entry which is preliminary data.</text>
</comment>
<accession>A0A4R6Z0M1</accession>
<keyword evidence="3" id="KW-1185">Reference proteome</keyword>
<dbReference type="Pfam" id="PF00144">
    <property type="entry name" value="Beta-lactamase"/>
    <property type="match status" value="1"/>
</dbReference>
<dbReference type="InterPro" id="IPR012338">
    <property type="entry name" value="Beta-lactam/transpept-like"/>
</dbReference>
<dbReference type="InterPro" id="IPR050491">
    <property type="entry name" value="AmpC-like"/>
</dbReference>
<evidence type="ECO:0000313" key="2">
    <source>
        <dbReference type="EMBL" id="TDR45068.1"/>
    </source>
</evidence>
<proteinExistence type="predicted"/>
<dbReference type="AlphaFoldDB" id="A0A4R6Z0M1"/>
<dbReference type="Gene3D" id="3.40.710.10">
    <property type="entry name" value="DD-peptidase/beta-lactamase superfamily"/>
    <property type="match status" value="1"/>
</dbReference>